<keyword evidence="1" id="KW-0732">Signal</keyword>
<feature type="signal peptide" evidence="1">
    <location>
        <begin position="1"/>
        <end position="27"/>
    </location>
</feature>
<evidence type="ECO:0000256" key="1">
    <source>
        <dbReference type="SAM" id="SignalP"/>
    </source>
</evidence>
<keyword evidence="3" id="KW-1185">Reference proteome</keyword>
<feature type="chain" id="PRO_5043393133" evidence="1">
    <location>
        <begin position="28"/>
        <end position="144"/>
    </location>
</feature>
<accession>A0AAV1CL04</accession>
<proteinExistence type="predicted"/>
<protein>
    <submittedName>
        <fullName evidence="2">OLC1v1031829C1</fullName>
    </submittedName>
</protein>
<gene>
    <name evidence="2" type="ORF">OLC1_LOCUS6699</name>
</gene>
<evidence type="ECO:0000313" key="2">
    <source>
        <dbReference type="EMBL" id="CAI9095808.1"/>
    </source>
</evidence>
<reference evidence="2" key="1">
    <citation type="submission" date="2023-03" db="EMBL/GenBank/DDBJ databases">
        <authorList>
            <person name="Julca I."/>
        </authorList>
    </citation>
    <scope>NUCLEOTIDE SEQUENCE</scope>
</reference>
<dbReference type="EMBL" id="OX459119">
    <property type="protein sequence ID" value="CAI9095808.1"/>
    <property type="molecule type" value="Genomic_DNA"/>
</dbReference>
<organism evidence="2 3">
    <name type="scientific">Oldenlandia corymbosa var. corymbosa</name>
    <dbReference type="NCBI Taxonomy" id="529605"/>
    <lineage>
        <taxon>Eukaryota</taxon>
        <taxon>Viridiplantae</taxon>
        <taxon>Streptophyta</taxon>
        <taxon>Embryophyta</taxon>
        <taxon>Tracheophyta</taxon>
        <taxon>Spermatophyta</taxon>
        <taxon>Magnoliopsida</taxon>
        <taxon>eudicotyledons</taxon>
        <taxon>Gunneridae</taxon>
        <taxon>Pentapetalae</taxon>
        <taxon>asterids</taxon>
        <taxon>lamiids</taxon>
        <taxon>Gentianales</taxon>
        <taxon>Rubiaceae</taxon>
        <taxon>Rubioideae</taxon>
        <taxon>Spermacoceae</taxon>
        <taxon>Hedyotis-Oldenlandia complex</taxon>
        <taxon>Oldenlandia</taxon>
    </lineage>
</organism>
<dbReference type="Proteomes" id="UP001161247">
    <property type="component" value="Chromosome 2"/>
</dbReference>
<sequence length="144" mass="13443">MAKFSTAAVAVFVVVVLAISGMTPTMARVLTSESESQMARRQLGPLFGGLLGNFFNINVPNIRAGATAGANAGGTASGTASANAGANANAGAGGTFNANAGAGGVGINAQIGANAGAGLNAGATVTGTATGNAGVNAGANFSLG</sequence>
<name>A0AAV1CL04_OLDCO</name>
<dbReference type="AlphaFoldDB" id="A0AAV1CL04"/>
<evidence type="ECO:0000313" key="3">
    <source>
        <dbReference type="Proteomes" id="UP001161247"/>
    </source>
</evidence>